<evidence type="ECO:0000313" key="3">
    <source>
        <dbReference type="Proteomes" id="UP000233080"/>
    </source>
</evidence>
<dbReference type="AlphaFoldDB" id="A0A2K5IJN9"/>
<accession>A0A2K5IJN9</accession>
<dbReference type="Proteomes" id="UP000233080">
    <property type="component" value="Unassembled WGS sequence"/>
</dbReference>
<dbReference type="Ensembl" id="ENSCANT00000039761.1">
    <property type="protein sequence ID" value="ENSCANP00000016820.1"/>
    <property type="gene ID" value="ENSCANG00000031864.1"/>
</dbReference>
<evidence type="ECO:0000313" key="2">
    <source>
        <dbReference type="Ensembl" id="ENSCANP00000016820.1"/>
    </source>
</evidence>
<reference evidence="2" key="1">
    <citation type="submission" date="2025-08" db="UniProtKB">
        <authorList>
            <consortium name="Ensembl"/>
        </authorList>
    </citation>
    <scope>IDENTIFICATION</scope>
</reference>
<keyword evidence="1" id="KW-0812">Transmembrane</keyword>
<reference evidence="2" key="2">
    <citation type="submission" date="2025-09" db="UniProtKB">
        <authorList>
            <consortium name="Ensembl"/>
        </authorList>
    </citation>
    <scope>IDENTIFICATION</scope>
</reference>
<protein>
    <submittedName>
        <fullName evidence="2">Uncharacterized protein</fullName>
    </submittedName>
</protein>
<evidence type="ECO:0000256" key="1">
    <source>
        <dbReference type="SAM" id="Phobius"/>
    </source>
</evidence>
<name>A0A2K5IJN9_COLAP</name>
<organism evidence="2 3">
    <name type="scientific">Colobus angolensis palliatus</name>
    <name type="common">Peters' Angolan colobus</name>
    <dbReference type="NCBI Taxonomy" id="336983"/>
    <lineage>
        <taxon>Eukaryota</taxon>
        <taxon>Metazoa</taxon>
        <taxon>Chordata</taxon>
        <taxon>Craniata</taxon>
        <taxon>Vertebrata</taxon>
        <taxon>Euteleostomi</taxon>
        <taxon>Mammalia</taxon>
        <taxon>Eutheria</taxon>
        <taxon>Euarchontoglires</taxon>
        <taxon>Primates</taxon>
        <taxon>Haplorrhini</taxon>
        <taxon>Catarrhini</taxon>
        <taxon>Cercopithecidae</taxon>
        <taxon>Colobinae</taxon>
        <taxon>Colobus</taxon>
    </lineage>
</organism>
<dbReference type="OMA" id="KGIFSIC"/>
<keyword evidence="1" id="KW-0472">Membrane</keyword>
<sequence length="127" mass="13979">MSIYIIAQRCCAFGSKLIMRCLGEWEDLEAFKATGCGPILHSFSVFSDAAFMPGCLISFLCALLCAVVFSAWNTLSPPAGIQATVKIPEHRLTLFQKGIFSICSSLFPDPRWTSSPCLMSYRMNVPV</sequence>
<proteinExistence type="predicted"/>
<keyword evidence="1" id="KW-1133">Transmembrane helix</keyword>
<feature type="transmembrane region" description="Helical" evidence="1">
    <location>
        <begin position="50"/>
        <end position="72"/>
    </location>
</feature>
<keyword evidence="3" id="KW-1185">Reference proteome</keyword>